<proteinExistence type="predicted"/>
<dbReference type="Proteomes" id="UP001396898">
    <property type="component" value="Unassembled WGS sequence"/>
</dbReference>
<evidence type="ECO:0000256" key="1">
    <source>
        <dbReference type="SAM" id="MobiDB-lite"/>
    </source>
</evidence>
<reference evidence="2 3" key="1">
    <citation type="submission" date="2023-01" db="EMBL/GenBank/DDBJ databases">
        <title>Analysis of 21 Apiospora genomes using comparative genomics revels a genus with tremendous synthesis potential of carbohydrate active enzymes and secondary metabolites.</title>
        <authorList>
            <person name="Sorensen T."/>
        </authorList>
    </citation>
    <scope>NUCLEOTIDE SEQUENCE [LARGE SCALE GENOMIC DNA]</scope>
    <source>
        <strain evidence="2 3">CBS 20057</strain>
    </source>
</reference>
<organism evidence="2 3">
    <name type="scientific">Apiospora marii</name>
    <dbReference type="NCBI Taxonomy" id="335849"/>
    <lineage>
        <taxon>Eukaryota</taxon>
        <taxon>Fungi</taxon>
        <taxon>Dikarya</taxon>
        <taxon>Ascomycota</taxon>
        <taxon>Pezizomycotina</taxon>
        <taxon>Sordariomycetes</taxon>
        <taxon>Xylariomycetidae</taxon>
        <taxon>Amphisphaeriales</taxon>
        <taxon>Apiosporaceae</taxon>
        <taxon>Apiospora</taxon>
    </lineage>
</organism>
<evidence type="ECO:0000313" key="2">
    <source>
        <dbReference type="EMBL" id="KAK8037162.1"/>
    </source>
</evidence>
<comment type="caution">
    <text evidence="2">The sequence shown here is derived from an EMBL/GenBank/DDBJ whole genome shotgun (WGS) entry which is preliminary data.</text>
</comment>
<evidence type="ECO:0000313" key="3">
    <source>
        <dbReference type="Proteomes" id="UP001396898"/>
    </source>
</evidence>
<name>A0ABR1SSI1_9PEZI</name>
<keyword evidence="3" id="KW-1185">Reference proteome</keyword>
<feature type="region of interest" description="Disordered" evidence="1">
    <location>
        <begin position="1"/>
        <end position="20"/>
    </location>
</feature>
<sequence length="143" mass="16506">MSGTRYMSRSRSKSDRSRKVPWDADMHEQLLVGVIKYFKPTMDQYRGITEIMEQRGHDYSADCLRCLFYLIDIDSRRLQPATAAFTTYAVQRTCICPTLSVAIQDVLYKQLGTAQSMEQHSSCNLLTPQALSISFKKQLRFFC</sequence>
<accession>A0ABR1SSI1</accession>
<protein>
    <submittedName>
        <fullName evidence="2">Uncharacterized protein</fullName>
    </submittedName>
</protein>
<gene>
    <name evidence="2" type="ORF">PG991_001476</name>
</gene>
<dbReference type="EMBL" id="JAQQWI010000003">
    <property type="protein sequence ID" value="KAK8037162.1"/>
    <property type="molecule type" value="Genomic_DNA"/>
</dbReference>